<feature type="region of interest" description="Disordered" evidence="1">
    <location>
        <begin position="1"/>
        <end position="114"/>
    </location>
</feature>
<feature type="transmembrane region" description="Helical" evidence="2">
    <location>
        <begin position="151"/>
        <end position="169"/>
    </location>
</feature>
<evidence type="ECO:0000313" key="4">
    <source>
        <dbReference type="Proteomes" id="UP000838756"/>
    </source>
</evidence>
<feature type="compositionally biased region" description="Polar residues" evidence="1">
    <location>
        <begin position="87"/>
        <end position="108"/>
    </location>
</feature>
<evidence type="ECO:0000256" key="2">
    <source>
        <dbReference type="SAM" id="Phobius"/>
    </source>
</evidence>
<proteinExistence type="predicted"/>
<accession>A0A8S4R078</accession>
<gene>
    <name evidence="3" type="primary">jg17295</name>
    <name evidence="3" type="ORF">PAEG_LOCUS8553</name>
</gene>
<reference evidence="3" key="1">
    <citation type="submission" date="2022-03" db="EMBL/GenBank/DDBJ databases">
        <authorList>
            <person name="Lindestad O."/>
        </authorList>
    </citation>
    <scope>NUCLEOTIDE SEQUENCE</scope>
</reference>
<protein>
    <submittedName>
        <fullName evidence="3">Jg17295 protein</fullName>
    </submittedName>
</protein>
<name>A0A8S4R078_9NEOP</name>
<evidence type="ECO:0000313" key="3">
    <source>
        <dbReference type="EMBL" id="CAH2229053.1"/>
    </source>
</evidence>
<sequence length="199" mass="21764">MIDMSDTLQDEGGTPSRSNSLKISLPTVLCTDGDAPDNPTVPDTNSFVTSESKLSLPSNFGTPTSPFRISSPISLPTSPKPFGKGLQTRSNKSLDEPQSSENQTSTMNKPLLDTGSATVISEDNAEKLKMENPLRKPAVERRARTAPRVSWLWIPTMFPLTCFSFIVFVKSGGVFMTQSNHEAVLVYMSNLPRILVEIK</sequence>
<dbReference type="AlphaFoldDB" id="A0A8S4R078"/>
<organism evidence="3 4">
    <name type="scientific">Pararge aegeria aegeria</name>
    <dbReference type="NCBI Taxonomy" id="348720"/>
    <lineage>
        <taxon>Eukaryota</taxon>
        <taxon>Metazoa</taxon>
        <taxon>Ecdysozoa</taxon>
        <taxon>Arthropoda</taxon>
        <taxon>Hexapoda</taxon>
        <taxon>Insecta</taxon>
        <taxon>Pterygota</taxon>
        <taxon>Neoptera</taxon>
        <taxon>Endopterygota</taxon>
        <taxon>Lepidoptera</taxon>
        <taxon>Glossata</taxon>
        <taxon>Ditrysia</taxon>
        <taxon>Papilionoidea</taxon>
        <taxon>Nymphalidae</taxon>
        <taxon>Satyrinae</taxon>
        <taxon>Satyrini</taxon>
        <taxon>Parargina</taxon>
        <taxon>Pararge</taxon>
    </lineage>
</organism>
<evidence type="ECO:0000256" key="1">
    <source>
        <dbReference type="SAM" id="MobiDB-lite"/>
    </source>
</evidence>
<keyword evidence="4" id="KW-1185">Reference proteome</keyword>
<dbReference type="Proteomes" id="UP000838756">
    <property type="component" value="Unassembled WGS sequence"/>
</dbReference>
<keyword evidence="2" id="KW-0812">Transmembrane</keyword>
<dbReference type="OrthoDB" id="6931232at2759"/>
<keyword evidence="2" id="KW-0472">Membrane</keyword>
<dbReference type="EMBL" id="CAKXAJ010024672">
    <property type="protein sequence ID" value="CAH2229053.1"/>
    <property type="molecule type" value="Genomic_DNA"/>
</dbReference>
<feature type="compositionally biased region" description="Polar residues" evidence="1">
    <location>
        <begin position="41"/>
        <end position="77"/>
    </location>
</feature>
<keyword evidence="2" id="KW-1133">Transmembrane helix</keyword>
<comment type="caution">
    <text evidence="3">The sequence shown here is derived from an EMBL/GenBank/DDBJ whole genome shotgun (WGS) entry which is preliminary data.</text>
</comment>